<keyword evidence="6" id="KW-0964">Secreted</keyword>
<keyword evidence="7 17" id="KW-0645">Protease</keyword>
<evidence type="ECO:0000256" key="16">
    <source>
        <dbReference type="PROSITE-ProRule" id="PRU00043"/>
    </source>
</evidence>
<dbReference type="InterPro" id="IPR015919">
    <property type="entry name" value="Cadherin-like_sf"/>
</dbReference>
<dbReference type="CDD" id="cd01472">
    <property type="entry name" value="vWA_collagen"/>
    <property type="match status" value="1"/>
</dbReference>
<dbReference type="InterPro" id="IPR036465">
    <property type="entry name" value="vWFA_dom_sf"/>
</dbReference>
<gene>
    <name evidence="21" type="ORF">OS493_013412</name>
</gene>
<keyword evidence="10" id="KW-0677">Repeat</keyword>
<evidence type="ECO:0000256" key="6">
    <source>
        <dbReference type="ARBA" id="ARBA00022525"/>
    </source>
</evidence>
<evidence type="ECO:0000256" key="11">
    <source>
        <dbReference type="ARBA" id="ARBA00022801"/>
    </source>
</evidence>
<keyword evidence="13 16" id="KW-0106">Calcium</keyword>
<dbReference type="PANTHER" id="PTHR24020">
    <property type="entry name" value="COLLAGEN ALPHA"/>
    <property type="match status" value="1"/>
</dbReference>
<dbReference type="GO" id="GO:0007267">
    <property type="term" value="P:cell-cell signaling"/>
    <property type="evidence" value="ECO:0007669"/>
    <property type="project" value="InterPro"/>
</dbReference>
<evidence type="ECO:0000259" key="19">
    <source>
        <dbReference type="PROSITE" id="PS50234"/>
    </source>
</evidence>
<comment type="caution">
    <text evidence="21">The sequence shown here is derived from an EMBL/GenBank/DDBJ whole genome shotgun (WGS) entry which is preliminary data.</text>
</comment>
<dbReference type="Pfam" id="PF00092">
    <property type="entry name" value="VWA"/>
    <property type="match status" value="1"/>
</dbReference>
<evidence type="ECO:0000256" key="14">
    <source>
        <dbReference type="ARBA" id="ARBA00023136"/>
    </source>
</evidence>
<dbReference type="Gene3D" id="2.60.40.60">
    <property type="entry name" value="Cadherins"/>
    <property type="match status" value="3"/>
</dbReference>
<evidence type="ECO:0000256" key="15">
    <source>
        <dbReference type="ARBA" id="ARBA00023180"/>
    </source>
</evidence>
<evidence type="ECO:0000256" key="8">
    <source>
        <dbReference type="ARBA" id="ARBA00022723"/>
    </source>
</evidence>
<keyword evidence="17" id="KW-0333">Golgi apparatus</keyword>
<feature type="domain" description="VWFA" evidence="19">
    <location>
        <begin position="175"/>
        <end position="351"/>
    </location>
</feature>
<evidence type="ECO:0000256" key="13">
    <source>
        <dbReference type="ARBA" id="ARBA00022837"/>
    </source>
</evidence>
<comment type="subcellular location">
    <molecule>Sonic hedgehog protein</molecule>
    <subcellularLocation>
        <location evidence="17">Endoplasmic reticulum membrane</location>
    </subcellularLocation>
    <subcellularLocation>
        <location evidence="17">Golgi apparatus membrane</location>
    </subcellularLocation>
</comment>
<keyword evidence="17" id="KW-0256">Endoplasmic reticulum</keyword>
<evidence type="ECO:0000256" key="3">
    <source>
        <dbReference type="ARBA" id="ARBA00010649"/>
    </source>
</evidence>
<comment type="function">
    <molecule>Protein hedgehog N-product</molecule>
    <text evidence="17">The dually lipidated hedgehog protein N-product is a morphogen which is essential for a variety of patterning events during development.</text>
</comment>
<dbReference type="InterPro" id="IPR002126">
    <property type="entry name" value="Cadherin-like_dom"/>
</dbReference>
<dbReference type="SUPFAM" id="SSF55166">
    <property type="entry name" value="Hedgehog/DD-peptidase"/>
    <property type="match status" value="1"/>
</dbReference>
<comment type="subcellular location">
    <subcellularLocation>
        <location evidence="1">Cell membrane</location>
    </subcellularLocation>
    <subcellularLocation>
        <location evidence="2">Secreted</location>
    </subcellularLocation>
</comment>
<dbReference type="GO" id="GO:0005576">
    <property type="term" value="C:extracellular region"/>
    <property type="evidence" value="ECO:0007669"/>
    <property type="project" value="UniProtKB-SubCell"/>
</dbReference>
<evidence type="ECO:0000256" key="9">
    <source>
        <dbReference type="ARBA" id="ARBA00022729"/>
    </source>
</evidence>
<dbReference type="GO" id="GO:0000139">
    <property type="term" value="C:Golgi membrane"/>
    <property type="evidence" value="ECO:0007669"/>
    <property type="project" value="UniProtKB-SubCell"/>
</dbReference>
<evidence type="ECO:0000256" key="17">
    <source>
        <dbReference type="RuleBase" id="RU280812"/>
    </source>
</evidence>
<evidence type="ECO:0000256" key="7">
    <source>
        <dbReference type="ARBA" id="ARBA00022670"/>
    </source>
</evidence>
<dbReference type="SMART" id="SM00112">
    <property type="entry name" value="CA"/>
    <property type="match status" value="3"/>
</dbReference>
<evidence type="ECO:0000256" key="4">
    <source>
        <dbReference type="ARBA" id="ARBA00022473"/>
    </source>
</evidence>
<dbReference type="FunFam" id="2.60.40.60:FF:000181">
    <property type="entry name" value="Predicted protein"/>
    <property type="match status" value="1"/>
</dbReference>
<evidence type="ECO:0000256" key="12">
    <source>
        <dbReference type="ARBA" id="ARBA00022813"/>
    </source>
</evidence>
<dbReference type="SUPFAM" id="SSF49313">
    <property type="entry name" value="Cadherin-like"/>
    <property type="match status" value="3"/>
</dbReference>
<dbReference type="Gene3D" id="3.30.1380.10">
    <property type="match status" value="1"/>
</dbReference>
<keyword evidence="8" id="KW-0479">Metal-binding</keyword>
<dbReference type="GO" id="GO:0005789">
    <property type="term" value="C:endoplasmic reticulum membrane"/>
    <property type="evidence" value="ECO:0007669"/>
    <property type="project" value="UniProtKB-SubCell"/>
</dbReference>
<dbReference type="GO" id="GO:0007156">
    <property type="term" value="P:homophilic cell adhesion via plasma membrane adhesion molecules"/>
    <property type="evidence" value="ECO:0007669"/>
    <property type="project" value="InterPro"/>
</dbReference>
<evidence type="ECO:0000256" key="18">
    <source>
        <dbReference type="SAM" id="SignalP"/>
    </source>
</evidence>
<protein>
    <recommendedName>
        <fullName evidence="17">Hedgehog protein</fullName>
    </recommendedName>
</protein>
<keyword evidence="15" id="KW-0325">Glycoprotein</keyword>
<keyword evidence="14 17" id="KW-0472">Membrane</keyword>
<dbReference type="SMART" id="SM00327">
    <property type="entry name" value="VWA"/>
    <property type="match status" value="1"/>
</dbReference>
<feature type="signal peptide" evidence="18">
    <location>
        <begin position="1"/>
        <end position="21"/>
    </location>
</feature>
<organism evidence="21 22">
    <name type="scientific">Desmophyllum pertusum</name>
    <dbReference type="NCBI Taxonomy" id="174260"/>
    <lineage>
        <taxon>Eukaryota</taxon>
        <taxon>Metazoa</taxon>
        <taxon>Cnidaria</taxon>
        <taxon>Anthozoa</taxon>
        <taxon>Hexacorallia</taxon>
        <taxon>Scleractinia</taxon>
        <taxon>Caryophylliina</taxon>
        <taxon>Caryophylliidae</taxon>
        <taxon>Desmophyllum</taxon>
    </lineage>
</organism>
<dbReference type="GO" id="GO:0005886">
    <property type="term" value="C:plasma membrane"/>
    <property type="evidence" value="ECO:0007669"/>
    <property type="project" value="UniProtKB-SubCell"/>
</dbReference>
<feature type="domain" description="Cadherin" evidence="20">
    <location>
        <begin position="677"/>
        <end position="760"/>
    </location>
</feature>
<dbReference type="Gene3D" id="3.40.50.410">
    <property type="entry name" value="von Willebrand factor, type A domain"/>
    <property type="match status" value="1"/>
</dbReference>
<evidence type="ECO:0000256" key="10">
    <source>
        <dbReference type="ARBA" id="ARBA00022737"/>
    </source>
</evidence>
<dbReference type="PROSITE" id="PS00232">
    <property type="entry name" value="CADHERIN_1"/>
    <property type="match status" value="1"/>
</dbReference>
<dbReference type="InterPro" id="IPR009045">
    <property type="entry name" value="Zn_M74/Hedgehog-like"/>
</dbReference>
<comment type="similarity">
    <text evidence="3 17">Belongs to the hedgehog family.</text>
</comment>
<dbReference type="EMBL" id="MU827783">
    <property type="protein sequence ID" value="KAJ7336037.1"/>
    <property type="molecule type" value="Genomic_DNA"/>
</dbReference>
<feature type="chain" id="PRO_5040816886" description="Hedgehog protein" evidence="18">
    <location>
        <begin position="22"/>
        <end position="760"/>
    </location>
</feature>
<dbReference type="PROSITE" id="PS50234">
    <property type="entry name" value="VWFA"/>
    <property type="match status" value="1"/>
</dbReference>
<dbReference type="Pfam" id="PF01085">
    <property type="entry name" value="HH_signal"/>
    <property type="match status" value="1"/>
</dbReference>
<evidence type="ECO:0000313" key="21">
    <source>
        <dbReference type="EMBL" id="KAJ7336037.1"/>
    </source>
</evidence>
<dbReference type="GO" id="GO:0006508">
    <property type="term" value="P:proteolysis"/>
    <property type="evidence" value="ECO:0007669"/>
    <property type="project" value="UniProtKB-UniRule"/>
</dbReference>
<dbReference type="FunFam" id="3.40.50.410:FF:000004">
    <property type="entry name" value="collagen alpha-6(VI) chain"/>
    <property type="match status" value="1"/>
</dbReference>
<dbReference type="GO" id="GO:0008233">
    <property type="term" value="F:peptidase activity"/>
    <property type="evidence" value="ECO:0007669"/>
    <property type="project" value="UniProtKB-UniRule"/>
</dbReference>
<reference evidence="21" key="1">
    <citation type="submission" date="2023-01" db="EMBL/GenBank/DDBJ databases">
        <title>Genome assembly of the deep-sea coral Lophelia pertusa.</title>
        <authorList>
            <person name="Herrera S."/>
            <person name="Cordes E."/>
        </authorList>
    </citation>
    <scope>NUCLEOTIDE SEQUENCE</scope>
    <source>
        <strain evidence="21">USNM1676648</strain>
        <tissue evidence="21">Polyp</tissue>
    </source>
</reference>
<dbReference type="AlphaFoldDB" id="A0A9W9YFB2"/>
<dbReference type="SUPFAM" id="SSF53300">
    <property type="entry name" value="vWA-like"/>
    <property type="match status" value="1"/>
</dbReference>
<proteinExistence type="inferred from homology"/>
<dbReference type="InterPro" id="IPR050525">
    <property type="entry name" value="ECM_Assembly_Org"/>
</dbReference>
<keyword evidence="12 17" id="KW-0068">Autocatalytic cleavage</keyword>
<dbReference type="PRINTS" id="PR00453">
    <property type="entry name" value="VWFADOMAIN"/>
</dbReference>
<accession>A0A9W9YFB2</accession>
<dbReference type="PROSITE" id="PS50268">
    <property type="entry name" value="CADHERIN_2"/>
    <property type="match status" value="3"/>
</dbReference>
<evidence type="ECO:0000256" key="5">
    <source>
        <dbReference type="ARBA" id="ARBA00022475"/>
    </source>
</evidence>
<evidence type="ECO:0000313" key="22">
    <source>
        <dbReference type="Proteomes" id="UP001163046"/>
    </source>
</evidence>
<name>A0A9W9YFB2_9CNID</name>
<dbReference type="OrthoDB" id="6252479at2759"/>
<dbReference type="Proteomes" id="UP001163046">
    <property type="component" value="Unassembled WGS sequence"/>
</dbReference>
<feature type="domain" description="Cadherin" evidence="20">
    <location>
        <begin position="467"/>
        <end position="567"/>
    </location>
</feature>
<evidence type="ECO:0000256" key="2">
    <source>
        <dbReference type="ARBA" id="ARBA00004613"/>
    </source>
</evidence>
<dbReference type="Pfam" id="PF00028">
    <property type="entry name" value="Cadherin"/>
    <property type="match status" value="3"/>
</dbReference>
<evidence type="ECO:0000256" key="1">
    <source>
        <dbReference type="ARBA" id="ARBA00004236"/>
    </source>
</evidence>
<dbReference type="InterPro" id="IPR020894">
    <property type="entry name" value="Cadherin_CS"/>
</dbReference>
<keyword evidence="4 17" id="KW-0217">Developmental protein</keyword>
<dbReference type="CDD" id="cd11304">
    <property type="entry name" value="Cadherin_repeat"/>
    <property type="match status" value="3"/>
</dbReference>
<keyword evidence="5 17" id="KW-1003">Cell membrane</keyword>
<evidence type="ECO:0000259" key="20">
    <source>
        <dbReference type="PROSITE" id="PS50268"/>
    </source>
</evidence>
<sequence length="760" mass="83806">MATTIFKLLLLAFIGREYVYGSLRSIGLGQRYPNADEIDTCGNIRDVIRRNSARYRKILVRNTNSEIAFANDDCRRMSARAKSKLDVLGSRVRQQWSNIKLKVTLAWTDQIMPQAPISLHYEGRALRLQTSDGDRQKLSTLAGLAVEAGFDWVHYATSSYIHASVIRDVCQTSVDLAFILDSSGSVGSYNFKKVKIFVKNIVDFFNIGSSGTHVAVVTYSTYTKLEFNLKAYYTKTSIKNAVGNIKYRAGWTYTADALDFVRTNIFTTSQGMRPDQGIPKVTVLLTDGYSNGRGVSGPAKQLRKLGVNIFSIGVGHYVNPAELNDIASDPDSTHVFRMNSFNDLNGWVDKLSAVSCDEGASISSCDDTITTVESDTFKYFRTQFSTVANNRISVEVRDIEGISHLYASLTSTNPGPMDPASAKNESNISPRAISLSLSAANTIVYVAVQGQEQSNKFKLSMWDALFSQDTYVTSVKEEQSAPVTVLDKTLTPYNYKLKYSIVEGDDDNCFKINKDTGVITTTKKLDREARASYRLTVLGQNAQNSCHKGRAVVLVDVEDINDNSPVFGQSSYSATLPEGKPANTFVAMVTATDKDTGTNAQLSYNITSGNEDNKFSIDNNGEVRTTKVLNYEDISNSYSLKITVKDGAQPSLSDTATLTVIVQDVNEPPYFVNNCAHNNTCKFSVKENNNRNARLGMIQARDPDTSCNTLTYKITTQQSQNNQIFAISNSGQITVLSKLDREFKSHYTAVVTAQDCGSPS</sequence>
<keyword evidence="9 17" id="KW-0732">Signal</keyword>
<comment type="subcellular location">
    <molecule>Protein hedgehog N-product</molecule>
    <subcellularLocation>
        <location evidence="17">Cell membrane</location>
        <topology evidence="17">Lipid-anchor</topology>
    </subcellularLocation>
</comment>
<feature type="domain" description="Cadherin" evidence="20">
    <location>
        <begin position="568"/>
        <end position="671"/>
    </location>
</feature>
<dbReference type="InterPro" id="IPR002035">
    <property type="entry name" value="VWF_A"/>
</dbReference>
<dbReference type="GO" id="GO:0005509">
    <property type="term" value="F:calcium ion binding"/>
    <property type="evidence" value="ECO:0007669"/>
    <property type="project" value="UniProtKB-UniRule"/>
</dbReference>
<comment type="function">
    <molecule>Protein hedgehog</molecule>
    <text evidence="17">The C-terminal part of the hedgehog protein precursor displays an autoproteolysis activity that results in the cleavage of the full-length protein into two parts (N-product and C-product). In addition, the C-terminal part displays a cholesterol transferase activity that results by the covalent attachment of a cholesterol moiety to the C-terminal of the newly generated N-product.</text>
</comment>
<keyword evidence="11 17" id="KW-0378">Hydrolase</keyword>
<dbReference type="PRINTS" id="PR00205">
    <property type="entry name" value="CADHERIN"/>
</dbReference>
<dbReference type="InterPro" id="IPR001657">
    <property type="entry name" value="Hedgehog"/>
</dbReference>
<dbReference type="PANTHER" id="PTHR24020:SF20">
    <property type="entry name" value="PH DOMAIN-CONTAINING PROTEIN"/>
    <property type="match status" value="1"/>
</dbReference>
<dbReference type="PRINTS" id="PR00632">
    <property type="entry name" value="SONICHHOG"/>
</dbReference>
<keyword evidence="22" id="KW-1185">Reference proteome</keyword>
<dbReference type="InterPro" id="IPR000320">
    <property type="entry name" value="Hedgehog_signalling_dom"/>
</dbReference>